<feature type="transmembrane region" description="Helical" evidence="6">
    <location>
        <begin position="386"/>
        <end position="403"/>
    </location>
</feature>
<dbReference type="RefSeq" id="WP_308952271.1">
    <property type="nucleotide sequence ID" value="NZ_JARXHW010000064.1"/>
</dbReference>
<feature type="transmembrane region" description="Helical" evidence="6">
    <location>
        <begin position="33"/>
        <end position="53"/>
    </location>
</feature>
<keyword evidence="5 6" id="KW-0472">Membrane</keyword>
<evidence type="ECO:0000256" key="6">
    <source>
        <dbReference type="SAM" id="Phobius"/>
    </source>
</evidence>
<dbReference type="EMBL" id="JARXHW010000064">
    <property type="protein sequence ID" value="MDQ8209363.1"/>
    <property type="molecule type" value="Genomic_DNA"/>
</dbReference>
<accession>A0ABU1AYY0</accession>
<gene>
    <name evidence="8" type="ORF">QEH52_17680</name>
</gene>
<keyword evidence="2" id="KW-1003">Cell membrane</keyword>
<evidence type="ECO:0000256" key="3">
    <source>
        <dbReference type="ARBA" id="ARBA00022676"/>
    </source>
</evidence>
<protein>
    <submittedName>
        <fullName evidence="8">Glycosyltransferase</fullName>
        <ecNumber evidence="8">2.4.-.-</ecNumber>
    </submittedName>
</protein>
<dbReference type="Gene3D" id="3.90.550.10">
    <property type="entry name" value="Spore Coat Polysaccharide Biosynthesis Protein SpsA, Chain A"/>
    <property type="match status" value="1"/>
</dbReference>
<sequence>MRHIAWLITLLLAGLAAGGYALATPQFDAAGGPRVFCYFIIGLTGLLSVFLFPRFKSQRGILAAIWIPALVLRVLLLPTAVSDDVSRYLWEGRLVSEGLSPYAQTADAEALRAYRDAQWAQMNHKDQPTAYPPLAELLFAAVASVAYHPLAFKLFFLLADCATLAGLLRLLRLRGLAPQYSGFYALSPVVLIAYAGEGHFDALMVAALVWGLWAAAVGREKLSMVLVSVATGVKWIALPLLPLYLFASPSCRQAGAGPVAALWALVRQRSPYLLLAVLTLLLPALYFWESLPALFEGLFRFGGTRSFNGPVYDVLLLGLGWSRALCSAIVIAVFAGICFWRWCARERSSLDAQARWILGALIVLSPTVHFWYLAWILPFVCLRPSLPWILLSLSSSVYFFVWSNDTWGLTASQRGVFWLPFGLALLYEFWSTRGRVMFPAKRPVDEAVTVSIVIPTLNVLTPLKQALHSVAAQSLPASEIICVDAGSQDGTLAYVAQHTLPVRVIESERGRGQQIAAGIAAASGSWVCVLHADAVLAPQALAQIKAAVAADPRVCGGALGQRFEQAQVELLPIEVLNDARALFSRTAFGDQVQFFHRETALRGQLMPEQPLMEDVESSWRLRETGGFLFLNQPCEVCHRSWEASQWLTRFCLVMRLVSRYRFARLSSRAAAEALSRSMYQEYYSTSLPASKPK</sequence>
<feature type="transmembrane region" description="Helical" evidence="6">
    <location>
        <begin position="356"/>
        <end position="380"/>
    </location>
</feature>
<dbReference type="PANTHER" id="PTHR43646:SF2">
    <property type="entry name" value="GLYCOSYLTRANSFERASE 2-LIKE DOMAIN-CONTAINING PROTEIN"/>
    <property type="match status" value="1"/>
</dbReference>
<dbReference type="InterPro" id="IPR029044">
    <property type="entry name" value="Nucleotide-diphossugar_trans"/>
</dbReference>
<comment type="subcellular location">
    <subcellularLocation>
        <location evidence="1">Cell membrane</location>
    </subcellularLocation>
</comment>
<keyword evidence="6" id="KW-0812">Transmembrane</keyword>
<keyword evidence="4 8" id="KW-0808">Transferase</keyword>
<dbReference type="InterPro" id="IPR001173">
    <property type="entry name" value="Glyco_trans_2-like"/>
</dbReference>
<feature type="transmembrane region" description="Helical" evidence="6">
    <location>
        <begin position="321"/>
        <end position="344"/>
    </location>
</feature>
<dbReference type="GO" id="GO:0016757">
    <property type="term" value="F:glycosyltransferase activity"/>
    <property type="evidence" value="ECO:0007669"/>
    <property type="project" value="UniProtKB-KW"/>
</dbReference>
<evidence type="ECO:0000256" key="1">
    <source>
        <dbReference type="ARBA" id="ARBA00004236"/>
    </source>
</evidence>
<feature type="transmembrane region" description="Helical" evidence="6">
    <location>
        <begin position="183"/>
        <end position="213"/>
    </location>
</feature>
<feature type="transmembrane region" description="Helical" evidence="6">
    <location>
        <begin position="272"/>
        <end position="288"/>
    </location>
</feature>
<dbReference type="Pfam" id="PF00535">
    <property type="entry name" value="Glycos_transf_2"/>
    <property type="match status" value="1"/>
</dbReference>
<keyword evidence="3 8" id="KW-0328">Glycosyltransferase</keyword>
<feature type="transmembrane region" description="Helical" evidence="6">
    <location>
        <begin position="60"/>
        <end position="81"/>
    </location>
</feature>
<keyword evidence="9" id="KW-1185">Reference proteome</keyword>
<evidence type="ECO:0000313" key="9">
    <source>
        <dbReference type="Proteomes" id="UP001225316"/>
    </source>
</evidence>
<reference evidence="8 9" key="1">
    <citation type="submission" date="2023-04" db="EMBL/GenBank/DDBJ databases">
        <title>A novel bacteria isolated from coastal sediment.</title>
        <authorList>
            <person name="Liu X.-J."/>
            <person name="Du Z.-J."/>
        </authorList>
    </citation>
    <scope>NUCLEOTIDE SEQUENCE [LARGE SCALE GENOMIC DNA]</scope>
    <source>
        <strain evidence="8 9">SDUM461003</strain>
    </source>
</reference>
<dbReference type="PANTHER" id="PTHR43646">
    <property type="entry name" value="GLYCOSYLTRANSFERASE"/>
    <property type="match status" value="1"/>
</dbReference>
<comment type="caution">
    <text evidence="8">The sequence shown here is derived from an EMBL/GenBank/DDBJ whole genome shotgun (WGS) entry which is preliminary data.</text>
</comment>
<evidence type="ECO:0000256" key="2">
    <source>
        <dbReference type="ARBA" id="ARBA00022475"/>
    </source>
</evidence>
<evidence type="ECO:0000313" key="8">
    <source>
        <dbReference type="EMBL" id="MDQ8209363.1"/>
    </source>
</evidence>
<keyword evidence="6" id="KW-1133">Transmembrane helix</keyword>
<dbReference type="SUPFAM" id="SSF53448">
    <property type="entry name" value="Nucleotide-diphospho-sugar transferases"/>
    <property type="match status" value="1"/>
</dbReference>
<proteinExistence type="predicted"/>
<feature type="transmembrane region" description="Helical" evidence="6">
    <location>
        <begin position="225"/>
        <end position="246"/>
    </location>
</feature>
<evidence type="ECO:0000256" key="5">
    <source>
        <dbReference type="ARBA" id="ARBA00023136"/>
    </source>
</evidence>
<dbReference type="Proteomes" id="UP001225316">
    <property type="component" value="Unassembled WGS sequence"/>
</dbReference>
<organism evidence="8 9">
    <name type="scientific">Thalassobacterium maritimum</name>
    <dbReference type="NCBI Taxonomy" id="3041265"/>
    <lineage>
        <taxon>Bacteria</taxon>
        <taxon>Pseudomonadati</taxon>
        <taxon>Verrucomicrobiota</taxon>
        <taxon>Opitutia</taxon>
        <taxon>Puniceicoccales</taxon>
        <taxon>Coraliomargaritaceae</taxon>
        <taxon>Thalassobacterium</taxon>
    </lineage>
</organism>
<dbReference type="EC" id="2.4.-.-" evidence="8"/>
<name>A0ABU1AYY0_9BACT</name>
<feature type="domain" description="Glycosyltransferase 2-like" evidence="7">
    <location>
        <begin position="451"/>
        <end position="558"/>
    </location>
</feature>
<evidence type="ECO:0000259" key="7">
    <source>
        <dbReference type="Pfam" id="PF00535"/>
    </source>
</evidence>
<feature type="transmembrane region" description="Helical" evidence="6">
    <location>
        <begin position="415"/>
        <end position="432"/>
    </location>
</feature>
<dbReference type="Pfam" id="PF26314">
    <property type="entry name" value="MptA_B_family"/>
    <property type="match status" value="1"/>
</dbReference>
<evidence type="ECO:0000256" key="4">
    <source>
        <dbReference type="ARBA" id="ARBA00022679"/>
    </source>
</evidence>